<gene>
    <name evidence="4" type="ordered locus">Tlet_1024</name>
</gene>
<dbReference type="InterPro" id="IPR002942">
    <property type="entry name" value="S4_RNA-bd"/>
</dbReference>
<dbReference type="InterPro" id="IPR006145">
    <property type="entry name" value="PsdUridine_synth_RsuA/RluA"/>
</dbReference>
<dbReference type="RefSeq" id="WP_012003071.1">
    <property type="nucleotide sequence ID" value="NC_009828.1"/>
</dbReference>
<dbReference type="Gene3D" id="3.10.290.10">
    <property type="entry name" value="RNA-binding S4 domain"/>
    <property type="match status" value="1"/>
</dbReference>
<organism evidence="4 5">
    <name type="scientific">Pseudothermotoga lettingae (strain ATCC BAA-301 / DSM 14385 / NBRC 107922 / TMO)</name>
    <name type="common">Thermotoga lettingae</name>
    <dbReference type="NCBI Taxonomy" id="416591"/>
    <lineage>
        <taxon>Bacteria</taxon>
        <taxon>Thermotogati</taxon>
        <taxon>Thermotogota</taxon>
        <taxon>Thermotogae</taxon>
        <taxon>Thermotogales</taxon>
        <taxon>Thermotogaceae</taxon>
        <taxon>Pseudothermotoga</taxon>
    </lineage>
</organism>
<dbReference type="CDD" id="cd00165">
    <property type="entry name" value="S4"/>
    <property type="match status" value="1"/>
</dbReference>
<dbReference type="STRING" id="416591.Tlet_1024"/>
<dbReference type="GO" id="GO:0000455">
    <property type="term" value="P:enzyme-directed rRNA pseudouridine synthesis"/>
    <property type="evidence" value="ECO:0007669"/>
    <property type="project" value="UniProtKB-ARBA"/>
</dbReference>
<evidence type="ECO:0000256" key="2">
    <source>
        <dbReference type="PROSITE-ProRule" id="PRU00182"/>
    </source>
</evidence>
<dbReference type="InterPro" id="IPR020094">
    <property type="entry name" value="TruA/RsuA/RluB/E/F_N"/>
</dbReference>
<keyword evidence="1" id="KW-0413">Isomerase</keyword>
<keyword evidence="2" id="KW-0694">RNA-binding</keyword>
<dbReference type="InterPro" id="IPR042092">
    <property type="entry name" value="PsdUridine_s_RsuA/RluB/E/F_cat"/>
</dbReference>
<proteinExistence type="predicted"/>
<dbReference type="SUPFAM" id="SSF55120">
    <property type="entry name" value="Pseudouridine synthase"/>
    <property type="match status" value="1"/>
</dbReference>
<feature type="domain" description="RNA-binding S4" evidence="3">
    <location>
        <begin position="1"/>
        <end position="64"/>
    </location>
</feature>
<protein>
    <submittedName>
        <fullName evidence="4">RNA-binding S4 domain protein</fullName>
    </submittedName>
</protein>
<dbReference type="SUPFAM" id="SSF55174">
    <property type="entry name" value="Alpha-L RNA-binding motif"/>
    <property type="match status" value="1"/>
</dbReference>
<dbReference type="OrthoDB" id="9807213at2"/>
<dbReference type="HOGENOM" id="CLU_024979_1_2_0"/>
<keyword evidence="5" id="KW-1185">Reference proteome</keyword>
<reference evidence="4 5" key="2">
    <citation type="journal article" date="2009" name="Proc. Natl. Acad. Sci. U.S.A.">
        <title>On the chimeric nature, thermophilic origin, and phylogenetic placement of the Thermotogales.</title>
        <authorList>
            <person name="Zhaxybayeva O."/>
            <person name="Swithers K.S."/>
            <person name="Lapierre P."/>
            <person name="Fournier G.P."/>
            <person name="Bickhart D.M."/>
            <person name="DeBoy R.T."/>
            <person name="Nelson K.E."/>
            <person name="Nesbo C.L."/>
            <person name="Doolittle W.F."/>
            <person name="Gogarten J.P."/>
            <person name="Noll K.M."/>
        </authorList>
    </citation>
    <scope>NUCLEOTIDE SEQUENCE [LARGE SCALE GENOMIC DNA]</scope>
    <source>
        <strain evidence="5">ATCC BAA-301 / DSM 14385 / NBRC 107922 / TMO</strain>
    </source>
</reference>
<accession>A8F606</accession>
<evidence type="ECO:0000313" key="4">
    <source>
        <dbReference type="EMBL" id="ABV33590.1"/>
    </source>
</evidence>
<dbReference type="InterPro" id="IPR050343">
    <property type="entry name" value="RsuA_PseudoU_synthase"/>
</dbReference>
<evidence type="ECO:0000313" key="5">
    <source>
        <dbReference type="Proteomes" id="UP000002016"/>
    </source>
</evidence>
<name>A8F606_PSELT</name>
<dbReference type="PANTHER" id="PTHR47683">
    <property type="entry name" value="PSEUDOURIDINE SYNTHASE FAMILY PROTEIN-RELATED"/>
    <property type="match status" value="1"/>
</dbReference>
<dbReference type="AlphaFoldDB" id="A8F606"/>
<dbReference type="PANTHER" id="PTHR47683:SF4">
    <property type="entry name" value="PSEUDOURIDINE SYNTHASE"/>
    <property type="match status" value="1"/>
</dbReference>
<dbReference type="Proteomes" id="UP000002016">
    <property type="component" value="Chromosome"/>
</dbReference>
<dbReference type="NCBIfam" id="TIGR00093">
    <property type="entry name" value="pseudouridine synthase"/>
    <property type="match status" value="1"/>
</dbReference>
<dbReference type="GO" id="GO:0120159">
    <property type="term" value="F:rRNA pseudouridine synthase activity"/>
    <property type="evidence" value="ECO:0007669"/>
    <property type="project" value="UniProtKB-ARBA"/>
</dbReference>
<evidence type="ECO:0000259" key="3">
    <source>
        <dbReference type="SMART" id="SM00363"/>
    </source>
</evidence>
<sequence>MRLDRFLANAKIGTRSEVRKIIKKGEISVNGEIVKNISFHINETDIVEYMGKTVVPYRKIYLIFNKPAGFVSDKTNAQPSVFDLIDHPFIDQMHVAGRLDRDVEGLLILTNDGLFTHRLISPKFHVEKEYMIWFEGNLTAEKIQIVENGIVLAQNRFKPAKIKLLSSNIMTLTITEGKYHQVKKMIKIMGLTYRKIKRIRIGNINLGNMSTGNYRELDENELNELMNLLDITVR</sequence>
<dbReference type="InterPro" id="IPR020103">
    <property type="entry name" value="PsdUridine_synth_cat_dom_sf"/>
</dbReference>
<dbReference type="EMBL" id="CP000812">
    <property type="protein sequence ID" value="ABV33590.1"/>
    <property type="molecule type" value="Genomic_DNA"/>
</dbReference>
<dbReference type="Pfam" id="PF01479">
    <property type="entry name" value="S4"/>
    <property type="match status" value="1"/>
</dbReference>
<dbReference type="KEGG" id="tle:Tlet_1024"/>
<dbReference type="eggNOG" id="COG1187">
    <property type="taxonomic scope" value="Bacteria"/>
</dbReference>
<dbReference type="InterPro" id="IPR036986">
    <property type="entry name" value="S4_RNA-bd_sf"/>
</dbReference>
<reference evidence="4 5" key="1">
    <citation type="submission" date="2007-08" db="EMBL/GenBank/DDBJ databases">
        <title>Complete sequence of Thermotoga lettingae TMO.</title>
        <authorList>
            <consortium name="US DOE Joint Genome Institute"/>
            <person name="Copeland A."/>
            <person name="Lucas S."/>
            <person name="Lapidus A."/>
            <person name="Barry K."/>
            <person name="Glavina del Rio T."/>
            <person name="Dalin E."/>
            <person name="Tice H."/>
            <person name="Pitluck S."/>
            <person name="Foster B."/>
            <person name="Bruce D."/>
            <person name="Schmutz J."/>
            <person name="Larimer F."/>
            <person name="Land M."/>
            <person name="Hauser L."/>
            <person name="Kyrpides N."/>
            <person name="Mikhailova N."/>
            <person name="Nelson K."/>
            <person name="Gogarten J.P."/>
            <person name="Noll K."/>
            <person name="Richardson P."/>
        </authorList>
    </citation>
    <scope>NUCLEOTIDE SEQUENCE [LARGE SCALE GENOMIC DNA]</scope>
    <source>
        <strain evidence="5">ATCC BAA-301 / DSM 14385 / NBRC 107922 / TMO</strain>
    </source>
</reference>
<dbReference type="Pfam" id="PF00849">
    <property type="entry name" value="PseudoU_synth_2"/>
    <property type="match status" value="1"/>
</dbReference>
<dbReference type="Gene3D" id="3.30.70.580">
    <property type="entry name" value="Pseudouridine synthase I, catalytic domain, N-terminal subdomain"/>
    <property type="match status" value="1"/>
</dbReference>
<dbReference type="SMART" id="SM00363">
    <property type="entry name" value="S4"/>
    <property type="match status" value="1"/>
</dbReference>
<dbReference type="Gene3D" id="3.30.70.1560">
    <property type="entry name" value="Alpha-L RNA-binding motif"/>
    <property type="match status" value="1"/>
</dbReference>
<evidence type="ECO:0000256" key="1">
    <source>
        <dbReference type="ARBA" id="ARBA00023235"/>
    </source>
</evidence>
<dbReference type="InterPro" id="IPR000748">
    <property type="entry name" value="PsdUridine_synth_RsuA/RluB/E/F"/>
</dbReference>
<dbReference type="GO" id="GO:0003723">
    <property type="term" value="F:RNA binding"/>
    <property type="evidence" value="ECO:0007669"/>
    <property type="project" value="UniProtKB-KW"/>
</dbReference>
<dbReference type="PROSITE" id="PS50889">
    <property type="entry name" value="S4"/>
    <property type="match status" value="1"/>
</dbReference>